<dbReference type="CDD" id="cd08500">
    <property type="entry name" value="PBP2_NikA_DppA_OppA_like_4"/>
    <property type="match status" value="1"/>
</dbReference>
<comment type="caution">
    <text evidence="4">The sequence shown here is derived from an EMBL/GenBank/DDBJ whole genome shotgun (WGS) entry which is preliminary data.</text>
</comment>
<evidence type="ECO:0000256" key="2">
    <source>
        <dbReference type="ARBA" id="ARBA00005695"/>
    </source>
</evidence>
<sequence>MVTRRTLLGTFGLGAIGLTMLPDLVHAADRELEPEYLDEQLRARSLPPLSERLPKRPRIVGLKAMGRTPGRYGGTVRTIIGSGKDVRLMTIYGYARLVGYDEHLVFQPDILEAFQSENDTVFSFTIRDGHKWSDGSPLTTDDFRYWWEDVLLNKDLTPGGGSLDLRVDGNLPRFEVLDALTVRYSWERPNPNFLPSLAGPQPLIIVGPSAYLKQFHKKHQDEFRLAALMKENRVKKWADLHIKMSREYRPENPDLPTLYPWRNTTAPPAEQFIFERNPYFHRVDENGRQLPYIDRFILNVSSSSIIPAKTGAGESDLQANGIDFTDYTFLKDAEDRYPVKVDLWKVTRGSRVAILPNLNCGDEGWRALFRDVRVRRALSLAIDRHEINMAVFYGLGTASADTVLPESPLYKPEYANAWIDHDPEKANQLLDEVGLHNRNDDGFRLLPDGRPAEITIETPGESTLDTDVLELVTDHWRKIGIALFTHTSQRDIFRSRAQAGHIMMSIWYGIENGVPTADMNPQQLAPTSDDQLQWPIWGMHYLSLGQNGKAPDLPEAMELVKLQNSWRESSNMPERTAIWQKMLSIFTDQVFSIGLINGTLQPVLRTARLQNVPRNGLYGFDPTSYFGIYMPDTFWLSEEQV</sequence>
<keyword evidence="5" id="KW-1185">Reference proteome</keyword>
<gene>
    <name evidence="4" type="ORF">CU102_14790</name>
</gene>
<organism evidence="4 5">
    <name type="scientific">Phyllobacterium brassicacearum</name>
    <dbReference type="NCBI Taxonomy" id="314235"/>
    <lineage>
        <taxon>Bacteria</taxon>
        <taxon>Pseudomonadati</taxon>
        <taxon>Pseudomonadota</taxon>
        <taxon>Alphaproteobacteria</taxon>
        <taxon>Hyphomicrobiales</taxon>
        <taxon>Phyllobacteriaceae</taxon>
        <taxon>Phyllobacterium</taxon>
    </lineage>
</organism>
<dbReference type="InterPro" id="IPR006311">
    <property type="entry name" value="TAT_signal"/>
</dbReference>
<dbReference type="InterPro" id="IPR000914">
    <property type="entry name" value="SBP_5_dom"/>
</dbReference>
<dbReference type="GO" id="GO:1904680">
    <property type="term" value="F:peptide transmembrane transporter activity"/>
    <property type="evidence" value="ECO:0007669"/>
    <property type="project" value="TreeGrafter"/>
</dbReference>
<proteinExistence type="inferred from homology"/>
<dbReference type="GO" id="GO:0043190">
    <property type="term" value="C:ATP-binding cassette (ABC) transporter complex"/>
    <property type="evidence" value="ECO:0007669"/>
    <property type="project" value="InterPro"/>
</dbReference>
<dbReference type="GO" id="GO:0015833">
    <property type="term" value="P:peptide transport"/>
    <property type="evidence" value="ECO:0007669"/>
    <property type="project" value="TreeGrafter"/>
</dbReference>
<dbReference type="EMBL" id="PGGO01000010">
    <property type="protein sequence ID" value="PSH68186.1"/>
    <property type="molecule type" value="Genomic_DNA"/>
</dbReference>
<dbReference type="PROSITE" id="PS51318">
    <property type="entry name" value="TAT"/>
    <property type="match status" value="1"/>
</dbReference>
<feature type="domain" description="Solute-binding protein family 5" evidence="3">
    <location>
        <begin position="106"/>
        <end position="517"/>
    </location>
</feature>
<comment type="similarity">
    <text evidence="2">Belongs to the bacterial solute-binding protein 5 family.</text>
</comment>
<protein>
    <submittedName>
        <fullName evidence="4">Peptide ABC transporter substrate-binding protein</fullName>
    </submittedName>
</protein>
<evidence type="ECO:0000313" key="5">
    <source>
        <dbReference type="Proteomes" id="UP000241444"/>
    </source>
</evidence>
<dbReference type="Gene3D" id="3.40.190.10">
    <property type="entry name" value="Periplasmic binding protein-like II"/>
    <property type="match status" value="1"/>
</dbReference>
<dbReference type="RefSeq" id="WP_106711874.1">
    <property type="nucleotide sequence ID" value="NZ_PGGO01000010.1"/>
</dbReference>
<dbReference type="Proteomes" id="UP000241444">
    <property type="component" value="Unassembled WGS sequence"/>
</dbReference>
<dbReference type="SUPFAM" id="SSF53850">
    <property type="entry name" value="Periplasmic binding protein-like II"/>
    <property type="match status" value="1"/>
</dbReference>
<dbReference type="InterPro" id="IPR039424">
    <property type="entry name" value="SBP_5"/>
</dbReference>
<dbReference type="AlphaFoldDB" id="A0A2P7BNZ8"/>
<dbReference type="OrthoDB" id="9803988at2"/>
<dbReference type="GO" id="GO:0030288">
    <property type="term" value="C:outer membrane-bounded periplasmic space"/>
    <property type="evidence" value="ECO:0007669"/>
    <property type="project" value="UniProtKB-ARBA"/>
</dbReference>
<dbReference type="PANTHER" id="PTHR30290">
    <property type="entry name" value="PERIPLASMIC BINDING COMPONENT OF ABC TRANSPORTER"/>
    <property type="match status" value="1"/>
</dbReference>
<reference evidence="5" key="1">
    <citation type="submission" date="2017-11" db="EMBL/GenBank/DDBJ databases">
        <authorList>
            <person name="Kuznetsova I."/>
            <person name="Sazanova A."/>
            <person name="Chirak E."/>
            <person name="Safronova V."/>
            <person name="Willems A."/>
        </authorList>
    </citation>
    <scope>NUCLEOTIDE SEQUENCE [LARGE SCALE GENOMIC DNA]</scope>
    <source>
        <strain evidence="5">STM 196</strain>
    </source>
</reference>
<evidence type="ECO:0000256" key="1">
    <source>
        <dbReference type="ARBA" id="ARBA00004418"/>
    </source>
</evidence>
<dbReference type="Pfam" id="PF00496">
    <property type="entry name" value="SBP_bac_5"/>
    <property type="match status" value="1"/>
</dbReference>
<dbReference type="Gene3D" id="3.10.105.10">
    <property type="entry name" value="Dipeptide-binding Protein, Domain 3"/>
    <property type="match status" value="1"/>
</dbReference>
<evidence type="ECO:0000313" key="4">
    <source>
        <dbReference type="EMBL" id="PSH68186.1"/>
    </source>
</evidence>
<accession>A0A2P7BNZ8</accession>
<dbReference type="PANTHER" id="PTHR30290:SF62">
    <property type="entry name" value="OLIGOPEPTIDE ABC TRANSPORTER, PERIPLASMIC OLIGOPEPTIDE-BINDING PROTEIN"/>
    <property type="match status" value="1"/>
</dbReference>
<comment type="subcellular location">
    <subcellularLocation>
        <location evidence="1">Periplasm</location>
    </subcellularLocation>
</comment>
<name>A0A2P7BNZ8_9HYPH</name>
<evidence type="ECO:0000259" key="3">
    <source>
        <dbReference type="Pfam" id="PF00496"/>
    </source>
</evidence>